<dbReference type="GO" id="GO:0007165">
    <property type="term" value="P:signal transduction"/>
    <property type="evidence" value="ECO:0007669"/>
    <property type="project" value="UniProtKB-KW"/>
</dbReference>
<dbReference type="SUPFAM" id="SSF58104">
    <property type="entry name" value="Methyl-accepting chemotaxis protein (MCP) signaling domain"/>
    <property type="match status" value="1"/>
</dbReference>
<dbReference type="SMART" id="SM00283">
    <property type="entry name" value="MA"/>
    <property type="match status" value="1"/>
</dbReference>
<dbReference type="CDD" id="cd06225">
    <property type="entry name" value="HAMP"/>
    <property type="match status" value="1"/>
</dbReference>
<dbReference type="PANTHER" id="PTHR32089">
    <property type="entry name" value="METHYL-ACCEPTING CHEMOTAXIS PROTEIN MCPB"/>
    <property type="match status" value="1"/>
</dbReference>
<evidence type="ECO:0000259" key="12">
    <source>
        <dbReference type="PROSITE" id="PS50885"/>
    </source>
</evidence>
<evidence type="ECO:0000256" key="6">
    <source>
        <dbReference type="ARBA" id="ARBA00023224"/>
    </source>
</evidence>
<evidence type="ECO:0000256" key="4">
    <source>
        <dbReference type="ARBA" id="ARBA00022989"/>
    </source>
</evidence>
<keyword evidence="9" id="KW-0175">Coiled coil</keyword>
<accession>A0A0D9ALX0</accession>
<dbReference type="Gene3D" id="1.10.287.950">
    <property type="entry name" value="Methyl-accepting chemotaxis protein"/>
    <property type="match status" value="1"/>
</dbReference>
<feature type="domain" description="HBM" evidence="13">
    <location>
        <begin position="41"/>
        <end position="284"/>
    </location>
</feature>
<evidence type="ECO:0000256" key="9">
    <source>
        <dbReference type="SAM" id="Coils"/>
    </source>
</evidence>
<comment type="similarity">
    <text evidence="7">Belongs to the methyl-accepting chemotaxis (MCP) protein family.</text>
</comment>
<feature type="domain" description="HAMP" evidence="12">
    <location>
        <begin position="311"/>
        <end position="363"/>
    </location>
</feature>
<comment type="caution">
    <text evidence="14">The sequence shown here is derived from an EMBL/GenBank/DDBJ whole genome shotgun (WGS) entry which is preliminary data.</text>
</comment>
<keyword evidence="3 10" id="KW-0812">Transmembrane</keyword>
<dbReference type="EMBL" id="JYHV01000029">
    <property type="protein sequence ID" value="KJH80381.1"/>
    <property type="molecule type" value="Genomic_DNA"/>
</dbReference>
<evidence type="ECO:0000313" key="14">
    <source>
        <dbReference type="EMBL" id="KJH80381.1"/>
    </source>
</evidence>
<keyword evidence="2" id="KW-0145">Chemotaxis</keyword>
<keyword evidence="6 8" id="KW-0807">Transducer</keyword>
<evidence type="ECO:0000259" key="11">
    <source>
        <dbReference type="PROSITE" id="PS50111"/>
    </source>
</evidence>
<dbReference type="PATRIC" id="fig|316.101.peg.3747"/>
<dbReference type="SMART" id="SM01358">
    <property type="entry name" value="HBM"/>
    <property type="match status" value="1"/>
</dbReference>
<dbReference type="GO" id="GO:0006935">
    <property type="term" value="P:chemotaxis"/>
    <property type="evidence" value="ECO:0007669"/>
    <property type="project" value="UniProtKB-KW"/>
</dbReference>
<evidence type="ECO:0000256" key="10">
    <source>
        <dbReference type="SAM" id="Phobius"/>
    </source>
</evidence>
<dbReference type="GO" id="GO:0016020">
    <property type="term" value="C:membrane"/>
    <property type="evidence" value="ECO:0007669"/>
    <property type="project" value="UniProtKB-SubCell"/>
</dbReference>
<proteinExistence type="inferred from homology"/>
<dbReference type="PROSITE" id="PS50885">
    <property type="entry name" value="HAMP"/>
    <property type="match status" value="1"/>
</dbReference>
<dbReference type="Proteomes" id="UP000032487">
    <property type="component" value="Unassembled WGS sequence"/>
</dbReference>
<dbReference type="PROSITE" id="PS51753">
    <property type="entry name" value="HBM"/>
    <property type="match status" value="1"/>
</dbReference>
<dbReference type="PROSITE" id="PS50111">
    <property type="entry name" value="CHEMOTAXIS_TRANSDUC_2"/>
    <property type="match status" value="1"/>
</dbReference>
<evidence type="ECO:0000259" key="13">
    <source>
        <dbReference type="PROSITE" id="PS51753"/>
    </source>
</evidence>
<dbReference type="CDD" id="cd11386">
    <property type="entry name" value="MCP_signal"/>
    <property type="match status" value="1"/>
</dbReference>
<gene>
    <name evidence="14" type="ORF">UF78_14945</name>
</gene>
<dbReference type="SMART" id="SM00304">
    <property type="entry name" value="HAMP"/>
    <property type="match status" value="1"/>
</dbReference>
<evidence type="ECO:0000256" key="7">
    <source>
        <dbReference type="ARBA" id="ARBA00029447"/>
    </source>
</evidence>
<dbReference type="InterPro" id="IPR004089">
    <property type="entry name" value="MCPsignal_dom"/>
</dbReference>
<dbReference type="Pfam" id="PF00015">
    <property type="entry name" value="MCPsignal"/>
    <property type="match status" value="1"/>
</dbReference>
<dbReference type="OrthoDB" id="6434013at2"/>
<sequence>MKNWFADISMTRKLAIGFGSVLLLTAALAVYGWLSLGKVTHRGELMAQIASLNEALAELKVARLQYMLDNGDVKSSEAVDEAIEWFSTRLEEISPNFSSAEDLALLRKQGELIQQYRTSLQRMRDAYAAGAAARANMGQQAMLASKPIDAMGKTIEQMPADAENRYAGLKAISELRMNWQLVRYQMRGYNTTPTDQVAALVEQQIGQARQSAARLKTLLGESFSTQVAVTEQALDGYLAALKAVVAQTEAIATARQAMTNQTAEISRLSKALTQAQDARRADETAQARITQMTVAGLALLIGLLAAWLITRQITQPLADTLVVVRKIAAGDLTDQRRIARRDEMGALQQGVMGMAATLRELISGIRDSVTQMASAAEQLSTITEQTSVGMNGQKIETDQVATAMHEMSATVQEVARNAEEASQAASEADREARAGDAVVAEAVTQIERLSQEMLRSTEAMAKLESESNRIGSVMDVIKTVAEQTNLLALNAAIEAARAGEAGRGFAVVADEVRGLAQRTQKSTEEIELLVAGLQQGTQQVAVAMQNSHNLTESSVELTRKAGLALNDITAKVSNIQAMNQQIAAAAEEQGAVAEEISRSVINVRDISEQTATASDETAASSVELARLGNELQAMVSRFRV</sequence>
<dbReference type="InterPro" id="IPR032255">
    <property type="entry name" value="HBM"/>
</dbReference>
<evidence type="ECO:0000256" key="2">
    <source>
        <dbReference type="ARBA" id="ARBA00022500"/>
    </source>
</evidence>
<reference evidence="14 15" key="1">
    <citation type="submission" date="2015-02" db="EMBL/GenBank/DDBJ databases">
        <title>Draft genome sequence of Pseudomonas stutzeri NT0128 isolated from wheat (Triticum turgidum) rhizosphere.</title>
        <authorList>
            <person name="Tovi N."/>
            <person name="Frenk S."/>
            <person name="Hadar Y."/>
            <person name="Minz D."/>
        </authorList>
    </citation>
    <scope>NUCLEOTIDE SEQUENCE [LARGE SCALE GENOMIC DNA]</scope>
    <source>
        <strain evidence="14 15">NT0128</strain>
    </source>
</reference>
<dbReference type="PANTHER" id="PTHR32089:SF120">
    <property type="entry name" value="METHYL-ACCEPTING CHEMOTAXIS PROTEIN TLPQ"/>
    <property type="match status" value="1"/>
</dbReference>
<feature type="coiled-coil region" evidence="9">
    <location>
        <begin position="404"/>
        <end position="466"/>
    </location>
</feature>
<name>A0A0D9ALX0_STUST</name>
<dbReference type="RefSeq" id="WP_045163006.1">
    <property type="nucleotide sequence ID" value="NZ_JYHV01000029.1"/>
</dbReference>
<feature type="domain" description="Methyl-accepting transducer" evidence="11">
    <location>
        <begin position="368"/>
        <end position="604"/>
    </location>
</feature>
<evidence type="ECO:0000256" key="5">
    <source>
        <dbReference type="ARBA" id="ARBA00023136"/>
    </source>
</evidence>
<dbReference type="InterPro" id="IPR003660">
    <property type="entry name" value="HAMP_dom"/>
</dbReference>
<feature type="transmembrane region" description="Helical" evidence="10">
    <location>
        <begin position="289"/>
        <end position="309"/>
    </location>
</feature>
<dbReference type="Gene3D" id="1.20.1440.210">
    <property type="match status" value="2"/>
</dbReference>
<organism evidence="14 15">
    <name type="scientific">Stutzerimonas stutzeri</name>
    <name type="common">Pseudomonas stutzeri</name>
    <dbReference type="NCBI Taxonomy" id="316"/>
    <lineage>
        <taxon>Bacteria</taxon>
        <taxon>Pseudomonadati</taxon>
        <taxon>Pseudomonadota</taxon>
        <taxon>Gammaproteobacteria</taxon>
        <taxon>Pseudomonadales</taxon>
        <taxon>Pseudomonadaceae</taxon>
        <taxon>Stutzerimonas</taxon>
    </lineage>
</organism>
<dbReference type="Pfam" id="PF00672">
    <property type="entry name" value="HAMP"/>
    <property type="match status" value="1"/>
</dbReference>
<evidence type="ECO:0000313" key="15">
    <source>
        <dbReference type="Proteomes" id="UP000032487"/>
    </source>
</evidence>
<keyword evidence="4 10" id="KW-1133">Transmembrane helix</keyword>
<evidence type="ECO:0000256" key="1">
    <source>
        <dbReference type="ARBA" id="ARBA00004141"/>
    </source>
</evidence>
<comment type="subcellular location">
    <subcellularLocation>
        <location evidence="1">Membrane</location>
        <topology evidence="1">Multi-pass membrane protein</topology>
    </subcellularLocation>
</comment>
<protein>
    <submittedName>
        <fullName evidence="14">Chemotaxis protein</fullName>
    </submittedName>
</protein>
<keyword evidence="5 10" id="KW-0472">Membrane</keyword>
<dbReference type="AlphaFoldDB" id="A0A0D9ALX0"/>
<dbReference type="FunFam" id="1.10.287.950:FF:000001">
    <property type="entry name" value="Methyl-accepting chemotaxis sensory transducer"/>
    <property type="match status" value="1"/>
</dbReference>
<evidence type="ECO:0000256" key="8">
    <source>
        <dbReference type="PROSITE-ProRule" id="PRU00284"/>
    </source>
</evidence>
<evidence type="ECO:0000256" key="3">
    <source>
        <dbReference type="ARBA" id="ARBA00022692"/>
    </source>
</evidence>
<dbReference type="Pfam" id="PF16591">
    <property type="entry name" value="HBM"/>
    <property type="match status" value="1"/>
</dbReference>